<accession>A0A7J9D6E1</accession>
<evidence type="ECO:0000313" key="4">
    <source>
        <dbReference type="Proteomes" id="UP000593579"/>
    </source>
</evidence>
<feature type="region of interest" description="Disordered" evidence="1">
    <location>
        <begin position="185"/>
        <end position="206"/>
    </location>
</feature>
<proteinExistence type="predicted"/>
<name>A0A7J9D6E1_GOSGO</name>
<evidence type="ECO:0000313" key="3">
    <source>
        <dbReference type="EMBL" id="MBA0756282.1"/>
    </source>
</evidence>
<feature type="domain" description="HAT C-terminal dimerisation" evidence="2">
    <location>
        <begin position="94"/>
        <end position="175"/>
    </location>
</feature>
<dbReference type="EMBL" id="JABEZY010274015">
    <property type="protein sequence ID" value="MBA0756282.1"/>
    <property type="molecule type" value="Genomic_DNA"/>
</dbReference>
<dbReference type="GO" id="GO:0046983">
    <property type="term" value="F:protein dimerization activity"/>
    <property type="evidence" value="ECO:0007669"/>
    <property type="project" value="InterPro"/>
</dbReference>
<dbReference type="PANTHER" id="PTHR23272:SF189">
    <property type="entry name" value="ZINC FINGER BED DOMAIN-CONTAINING PROTEIN RICESLEEPER 1-LIKE"/>
    <property type="match status" value="1"/>
</dbReference>
<dbReference type="SUPFAM" id="SSF53098">
    <property type="entry name" value="Ribonuclease H-like"/>
    <property type="match status" value="1"/>
</dbReference>
<reference evidence="3 4" key="1">
    <citation type="journal article" date="2019" name="Genome Biol. Evol.">
        <title>Insights into the evolution of the New World diploid cottons (Gossypium, subgenus Houzingenia) based on genome sequencing.</title>
        <authorList>
            <person name="Grover C.E."/>
            <person name="Arick M.A. 2nd"/>
            <person name="Thrash A."/>
            <person name="Conover J.L."/>
            <person name="Sanders W.S."/>
            <person name="Peterson D.G."/>
            <person name="Frelichowski J.E."/>
            <person name="Scheffler J.A."/>
            <person name="Scheffler B.E."/>
            <person name="Wendel J.F."/>
        </authorList>
    </citation>
    <scope>NUCLEOTIDE SEQUENCE [LARGE SCALE GENOMIC DNA]</scope>
    <source>
        <strain evidence="3">5</strain>
        <tissue evidence="3">Leaf</tissue>
    </source>
</reference>
<evidence type="ECO:0000259" key="2">
    <source>
        <dbReference type="Pfam" id="PF05699"/>
    </source>
</evidence>
<gene>
    <name evidence="3" type="ORF">Gogos_000113</name>
</gene>
<dbReference type="PANTHER" id="PTHR23272">
    <property type="entry name" value="BED FINGER-RELATED"/>
    <property type="match status" value="1"/>
</dbReference>
<dbReference type="AlphaFoldDB" id="A0A7J9D6E1"/>
<sequence length="206" mass="23590">MASSNTQIHVDDGFNEYKCVFKCQKSTNSMVWGEMTKLECENKDDSNVLDNDPIDSSFHQLNVNRVDLGTDYDESNDYKQYLSESSTKSERSQLDIYLEELVLELNSQIDVLDYWNKSSIRYRELSFLTHDLLPIPISTIASELAFSIGKKVIISLGSSLKPKTIQAVVCLDDWMRKGFSTEIDCNNDENDDHDEDDEDDDSLIPF</sequence>
<dbReference type="OrthoDB" id="999560at2759"/>
<dbReference type="InterPro" id="IPR012337">
    <property type="entry name" value="RNaseH-like_sf"/>
</dbReference>
<dbReference type="Pfam" id="PF05699">
    <property type="entry name" value="Dimer_Tnp_hAT"/>
    <property type="match status" value="1"/>
</dbReference>
<dbReference type="Proteomes" id="UP000593579">
    <property type="component" value="Unassembled WGS sequence"/>
</dbReference>
<organism evidence="3 4">
    <name type="scientific">Gossypium gossypioides</name>
    <name type="common">Mexican cotton</name>
    <name type="synonym">Selera gossypioides</name>
    <dbReference type="NCBI Taxonomy" id="34282"/>
    <lineage>
        <taxon>Eukaryota</taxon>
        <taxon>Viridiplantae</taxon>
        <taxon>Streptophyta</taxon>
        <taxon>Embryophyta</taxon>
        <taxon>Tracheophyta</taxon>
        <taxon>Spermatophyta</taxon>
        <taxon>Magnoliopsida</taxon>
        <taxon>eudicotyledons</taxon>
        <taxon>Gunneridae</taxon>
        <taxon>Pentapetalae</taxon>
        <taxon>rosids</taxon>
        <taxon>malvids</taxon>
        <taxon>Malvales</taxon>
        <taxon>Malvaceae</taxon>
        <taxon>Malvoideae</taxon>
        <taxon>Gossypium</taxon>
    </lineage>
</organism>
<dbReference type="InterPro" id="IPR008906">
    <property type="entry name" value="HATC_C_dom"/>
</dbReference>
<evidence type="ECO:0000256" key="1">
    <source>
        <dbReference type="SAM" id="MobiDB-lite"/>
    </source>
</evidence>
<protein>
    <recommendedName>
        <fullName evidence="2">HAT C-terminal dimerisation domain-containing protein</fullName>
    </recommendedName>
</protein>
<keyword evidence="4" id="KW-1185">Reference proteome</keyword>
<comment type="caution">
    <text evidence="3">The sequence shown here is derived from an EMBL/GenBank/DDBJ whole genome shotgun (WGS) entry which is preliminary data.</text>
</comment>